<keyword evidence="11" id="KW-0630">Potassium</keyword>
<gene>
    <name evidence="15" type="ORF">EFBL_3552</name>
</gene>
<accession>A0A292YSG8</accession>
<evidence type="ECO:0000256" key="9">
    <source>
        <dbReference type="ARBA" id="ARBA00022679"/>
    </source>
</evidence>
<feature type="domain" description="Pyrimidine nucleoside phosphorylase C-terminal" evidence="14">
    <location>
        <begin position="345"/>
        <end position="419"/>
    </location>
</feature>
<evidence type="ECO:0000256" key="5">
    <source>
        <dbReference type="ARBA" id="ARBA00011738"/>
    </source>
</evidence>
<evidence type="ECO:0000313" key="15">
    <source>
        <dbReference type="EMBL" id="GAX91861.1"/>
    </source>
</evidence>
<dbReference type="PROSITE" id="PS00647">
    <property type="entry name" value="THYMID_PHOSPHORYLASE"/>
    <property type="match status" value="1"/>
</dbReference>
<dbReference type="SUPFAM" id="SSF54680">
    <property type="entry name" value="Pyrimidine nucleoside phosphorylase C-terminal domain"/>
    <property type="match status" value="1"/>
</dbReference>
<comment type="function">
    <text evidence="3">Catalyzes phosphorolysis of the pyrimidine nucleosides uridine, thymidine and 2'-deoxyuridine with the formation of the corresponding pyrimidine base and ribose-1-phosphate.</text>
</comment>
<comment type="catalytic activity">
    <reaction evidence="13">
        <text>thymidine + phosphate = 2-deoxy-alpha-D-ribose 1-phosphate + thymine</text>
        <dbReference type="Rhea" id="RHEA:16037"/>
        <dbReference type="ChEBI" id="CHEBI:17748"/>
        <dbReference type="ChEBI" id="CHEBI:17821"/>
        <dbReference type="ChEBI" id="CHEBI:43474"/>
        <dbReference type="ChEBI" id="CHEBI:57259"/>
        <dbReference type="EC" id="2.4.2.2"/>
    </reaction>
</comment>
<dbReference type="InterPro" id="IPR000312">
    <property type="entry name" value="Glycosyl_Trfase_fam3"/>
</dbReference>
<evidence type="ECO:0000256" key="4">
    <source>
        <dbReference type="ARBA" id="ARBA00006915"/>
    </source>
</evidence>
<evidence type="ECO:0000313" key="16">
    <source>
        <dbReference type="Proteomes" id="UP000217785"/>
    </source>
</evidence>
<dbReference type="OrthoDB" id="9763887at2"/>
<dbReference type="InterPro" id="IPR036566">
    <property type="entry name" value="PYNP-like_C_sf"/>
</dbReference>
<dbReference type="GO" id="GO:0004645">
    <property type="term" value="F:1,4-alpha-oligoglucan phosphorylase activity"/>
    <property type="evidence" value="ECO:0007669"/>
    <property type="project" value="InterPro"/>
</dbReference>
<proteinExistence type="inferred from homology"/>
<dbReference type="NCBIfam" id="TIGR02644">
    <property type="entry name" value="Y_phosphoryl"/>
    <property type="match status" value="1"/>
</dbReference>
<dbReference type="NCBIfam" id="NF004490">
    <property type="entry name" value="PRK05820.1"/>
    <property type="match status" value="1"/>
</dbReference>
<evidence type="ECO:0000256" key="3">
    <source>
        <dbReference type="ARBA" id="ARBA00003877"/>
    </source>
</evidence>
<dbReference type="InterPro" id="IPR017872">
    <property type="entry name" value="Pyrmidine_PPase_CS"/>
</dbReference>
<dbReference type="PANTHER" id="PTHR10515:SF0">
    <property type="entry name" value="THYMIDINE PHOSPHORYLASE"/>
    <property type="match status" value="1"/>
</dbReference>
<comment type="cofactor">
    <cofactor evidence="2">
        <name>K(+)</name>
        <dbReference type="ChEBI" id="CHEBI:29103"/>
    </cofactor>
</comment>
<evidence type="ECO:0000256" key="8">
    <source>
        <dbReference type="ARBA" id="ARBA00022676"/>
    </source>
</evidence>
<dbReference type="Pfam" id="PF02885">
    <property type="entry name" value="Glycos_trans_3N"/>
    <property type="match status" value="1"/>
</dbReference>
<dbReference type="InterPro" id="IPR018090">
    <property type="entry name" value="Pyrmidine_PPas_bac/euk"/>
</dbReference>
<dbReference type="GO" id="GO:0006206">
    <property type="term" value="P:pyrimidine nucleobase metabolic process"/>
    <property type="evidence" value="ECO:0007669"/>
    <property type="project" value="InterPro"/>
</dbReference>
<organism evidence="15 16">
    <name type="scientific">Effusibacillus lacus</name>
    <dbReference type="NCBI Taxonomy" id="1348429"/>
    <lineage>
        <taxon>Bacteria</taxon>
        <taxon>Bacillati</taxon>
        <taxon>Bacillota</taxon>
        <taxon>Bacilli</taxon>
        <taxon>Bacillales</taxon>
        <taxon>Alicyclobacillaceae</taxon>
        <taxon>Effusibacillus</taxon>
    </lineage>
</organism>
<comment type="subunit">
    <text evidence="5">Homodimer.</text>
</comment>
<dbReference type="EMBL" id="BDUF01000109">
    <property type="protein sequence ID" value="GAX91861.1"/>
    <property type="molecule type" value="Genomic_DNA"/>
</dbReference>
<dbReference type="FunFam" id="1.20.970.10:FF:000002">
    <property type="entry name" value="Pyrimidine-nucleoside phosphorylase"/>
    <property type="match status" value="1"/>
</dbReference>
<dbReference type="InterPro" id="IPR017459">
    <property type="entry name" value="Glycosyl_Trfase_fam3_N_dom"/>
</dbReference>
<dbReference type="GO" id="GO:0046872">
    <property type="term" value="F:metal ion binding"/>
    <property type="evidence" value="ECO:0007669"/>
    <property type="project" value="UniProtKB-KW"/>
</dbReference>
<dbReference type="GO" id="GO:0006213">
    <property type="term" value="P:pyrimidine nucleoside metabolic process"/>
    <property type="evidence" value="ECO:0007669"/>
    <property type="project" value="InterPro"/>
</dbReference>
<dbReference type="Gene3D" id="3.40.1030.10">
    <property type="entry name" value="Nucleoside phosphorylase/phosphoribosyltransferase catalytic domain"/>
    <property type="match status" value="1"/>
</dbReference>
<dbReference type="AlphaFoldDB" id="A0A292YSG8"/>
<dbReference type="Gene3D" id="3.90.1170.30">
    <property type="entry name" value="Pyrimidine nucleoside phosphorylase-like, C-terminal domain"/>
    <property type="match status" value="1"/>
</dbReference>
<evidence type="ECO:0000256" key="1">
    <source>
        <dbReference type="ARBA" id="ARBA00001066"/>
    </source>
</evidence>
<evidence type="ECO:0000256" key="11">
    <source>
        <dbReference type="ARBA" id="ARBA00022958"/>
    </source>
</evidence>
<reference evidence="16" key="1">
    <citation type="submission" date="2017-07" db="EMBL/GenBank/DDBJ databases">
        <title>Draft genome sequence of Effusibacillus lacus strain skLN1.</title>
        <authorList>
            <person name="Watanabe M."/>
            <person name="Kojima H."/>
            <person name="Fukui M."/>
        </authorList>
    </citation>
    <scope>NUCLEOTIDE SEQUENCE [LARGE SCALE GENOMIC DNA]</scope>
    <source>
        <strain evidence="16">skLN1</strain>
    </source>
</reference>
<sequence>MRMYDLIRKKRDGETLSKREIEYIVRGFTDGLIPDYQMAALAMAIYFRGMDSRETADLTMAMAASGEMVDLSSIEGVKVDKHSTGGVGDTTTLVLAPLVAAAGVPVAKMSGRGLGHTGGTIDKLESIPGFSVELTEEQFVQNVNTMKLALIGQTGEIAPADKKLYALRDVTATVDTIPLIASSIMSKKLAAGADAIVLDVKTGEGAFMKTQEGSFSLAKAMVDIGTQLGRKTIAVVSDMNQPLGYAIGNALEVKEAIDTLQGRGPGDLEELCLELGSHMLVLAGRVPDQDAAKDLLRELIASGAGLEALKRFVQAQGGDPSVIDQPERLPQAKRFEPFLAGEDGYVSYIHAEVVGTCAMMLGAGRERKDSVIDLAVGIVLKKKVGDPVKKGEPLAILHVNDESRLDETLALLRGSFEIHPSPVPKPPLIYGIVTSEKIDRYY</sequence>
<comment type="caution">
    <text evidence="15">The sequence shown here is derived from an EMBL/GenBank/DDBJ whole genome shotgun (WGS) entry which is preliminary data.</text>
</comment>
<dbReference type="InterPro" id="IPR036320">
    <property type="entry name" value="Glycosyl_Trfase_fam3_N_dom_sf"/>
</dbReference>
<keyword evidence="8" id="KW-0328">Glycosyltransferase</keyword>
<keyword evidence="16" id="KW-1185">Reference proteome</keyword>
<evidence type="ECO:0000256" key="7">
    <source>
        <dbReference type="ARBA" id="ARBA00014680"/>
    </source>
</evidence>
<dbReference type="Pfam" id="PF00591">
    <property type="entry name" value="Glycos_transf_3"/>
    <property type="match status" value="1"/>
</dbReference>
<dbReference type="SMART" id="SM00941">
    <property type="entry name" value="PYNP_C"/>
    <property type="match status" value="1"/>
</dbReference>
<evidence type="ECO:0000256" key="13">
    <source>
        <dbReference type="ARBA" id="ARBA00048525"/>
    </source>
</evidence>
<dbReference type="InterPro" id="IPR035902">
    <property type="entry name" value="Nuc_phospho_transferase"/>
</dbReference>
<dbReference type="GO" id="GO:0005829">
    <property type="term" value="C:cytosol"/>
    <property type="evidence" value="ECO:0007669"/>
    <property type="project" value="TreeGrafter"/>
</dbReference>
<comment type="similarity">
    <text evidence="4">Belongs to the thymidine/pyrimidine-nucleoside phosphorylase family.</text>
</comment>
<dbReference type="PANTHER" id="PTHR10515">
    <property type="entry name" value="THYMIDINE PHOSPHORYLASE"/>
    <property type="match status" value="1"/>
</dbReference>
<evidence type="ECO:0000256" key="2">
    <source>
        <dbReference type="ARBA" id="ARBA00001958"/>
    </source>
</evidence>
<evidence type="ECO:0000256" key="10">
    <source>
        <dbReference type="ARBA" id="ARBA00022723"/>
    </source>
</evidence>
<name>A0A292YSG8_9BACL</name>
<dbReference type="NCBIfam" id="NF004747">
    <property type="entry name" value="PRK06078.1"/>
    <property type="match status" value="1"/>
</dbReference>
<dbReference type="Proteomes" id="UP000217785">
    <property type="component" value="Unassembled WGS sequence"/>
</dbReference>
<comment type="catalytic activity">
    <reaction evidence="12">
        <text>uridine + phosphate = alpha-D-ribose 1-phosphate + uracil</text>
        <dbReference type="Rhea" id="RHEA:24388"/>
        <dbReference type="ChEBI" id="CHEBI:16704"/>
        <dbReference type="ChEBI" id="CHEBI:17568"/>
        <dbReference type="ChEBI" id="CHEBI:43474"/>
        <dbReference type="ChEBI" id="CHEBI:57720"/>
        <dbReference type="EC" id="2.4.2.2"/>
    </reaction>
</comment>
<evidence type="ECO:0000259" key="14">
    <source>
        <dbReference type="SMART" id="SM00941"/>
    </source>
</evidence>
<dbReference type="InterPro" id="IPR013102">
    <property type="entry name" value="PYNP_C"/>
</dbReference>
<keyword evidence="9" id="KW-0808">Transferase</keyword>
<keyword evidence="10" id="KW-0479">Metal-binding</keyword>
<dbReference type="Gene3D" id="1.20.970.10">
    <property type="entry name" value="Transferase, Pyrimidine Nucleoside Phosphorylase, Chain C"/>
    <property type="match status" value="1"/>
</dbReference>
<dbReference type="PIRSF" id="PIRSF000478">
    <property type="entry name" value="TP_PyNP"/>
    <property type="match status" value="1"/>
</dbReference>
<dbReference type="Pfam" id="PF07831">
    <property type="entry name" value="PYNP_C"/>
    <property type="match status" value="1"/>
</dbReference>
<dbReference type="RefSeq" id="WP_096184043.1">
    <property type="nucleotide sequence ID" value="NZ_BDUF01000109.1"/>
</dbReference>
<dbReference type="InterPro" id="IPR000053">
    <property type="entry name" value="Thymidine/pyrmidine_PPase"/>
</dbReference>
<dbReference type="GO" id="GO:0009032">
    <property type="term" value="F:thymidine phosphorylase activity"/>
    <property type="evidence" value="ECO:0007669"/>
    <property type="project" value="TreeGrafter"/>
</dbReference>
<comment type="catalytic activity">
    <reaction evidence="1">
        <text>2'-deoxyuridine + phosphate = 2-deoxy-alpha-D-ribose 1-phosphate + uracil</text>
        <dbReference type="Rhea" id="RHEA:22824"/>
        <dbReference type="ChEBI" id="CHEBI:16450"/>
        <dbReference type="ChEBI" id="CHEBI:17568"/>
        <dbReference type="ChEBI" id="CHEBI:43474"/>
        <dbReference type="ChEBI" id="CHEBI:57259"/>
        <dbReference type="EC" id="2.4.2.2"/>
    </reaction>
</comment>
<dbReference type="SUPFAM" id="SSF52418">
    <property type="entry name" value="Nucleoside phosphorylase/phosphoribosyltransferase catalytic domain"/>
    <property type="match status" value="1"/>
</dbReference>
<evidence type="ECO:0000256" key="6">
    <source>
        <dbReference type="ARBA" id="ARBA00011889"/>
    </source>
</evidence>
<evidence type="ECO:0000256" key="12">
    <source>
        <dbReference type="ARBA" id="ARBA00048453"/>
    </source>
</evidence>
<dbReference type="EC" id="2.4.2.2" evidence="6"/>
<dbReference type="FunFam" id="3.40.1030.10:FF:000003">
    <property type="entry name" value="Pyrimidine-nucleoside phosphorylase"/>
    <property type="match status" value="1"/>
</dbReference>
<protein>
    <recommendedName>
        <fullName evidence="7">Pyrimidine-nucleoside phosphorylase</fullName>
        <ecNumber evidence="6">2.4.2.2</ecNumber>
    </recommendedName>
</protein>
<dbReference type="SUPFAM" id="SSF47648">
    <property type="entry name" value="Nucleoside phosphorylase/phosphoribosyltransferase N-terminal domain"/>
    <property type="match status" value="1"/>
</dbReference>